<dbReference type="NCBIfam" id="TIGR01420">
    <property type="entry name" value="pilT_fam"/>
    <property type="match status" value="1"/>
</dbReference>
<reference evidence="3 4" key="1">
    <citation type="journal article" date="2016" name="Nat. Commun.">
        <title>Thousands of microbial genomes shed light on interconnected biogeochemical processes in an aquifer system.</title>
        <authorList>
            <person name="Anantharaman K."/>
            <person name="Brown C.T."/>
            <person name="Hug L.A."/>
            <person name="Sharon I."/>
            <person name="Castelle C.J."/>
            <person name="Probst A.J."/>
            <person name="Thomas B.C."/>
            <person name="Singh A."/>
            <person name="Wilkins M.J."/>
            <person name="Karaoz U."/>
            <person name="Brodie E.L."/>
            <person name="Williams K.H."/>
            <person name="Hubbard S.S."/>
            <person name="Banfield J.F."/>
        </authorList>
    </citation>
    <scope>NUCLEOTIDE SEQUENCE [LARGE SCALE GENOMIC DNA]</scope>
</reference>
<feature type="domain" description="Bacterial type II secretion system protein E" evidence="2">
    <location>
        <begin position="130"/>
        <end position="289"/>
    </location>
</feature>
<dbReference type="Proteomes" id="UP000178175">
    <property type="component" value="Unassembled WGS sequence"/>
</dbReference>
<dbReference type="InterPro" id="IPR001482">
    <property type="entry name" value="T2SS/T4SS_dom"/>
</dbReference>
<proteinExistence type="inferred from homology"/>
<sequence>MSISQEKLLDELIEIVVKEGGSDLHLSEGKSPIIRVSGFLIPLIKIPILSKEDMSGFLSTFLSPGERQEFENFKETNFAYSHKDKLVRPNGQSSGPRFRCNAFLTLGRVSVAMRLVPTEVKSFEDLNLPSILNTFVKRQQGFFLVVGPIGVGKSTTLATMIETINLERLEHIITIEDPIEYIFESKKAIIDQREVKTDTPDFHTALRGVFRQDADIVMIGEMRDPETISTAVTAAETGHLVLSTLHTNTASQTVDRIIDSFPADQQTQIRVQLAGSLLGIFSQRLLPRISGGLIPAYELLINNNATANLIRERRTHEISSVIETSSEEGMVGLDRCLADLVRKGEVTVENAFQFSSSPKTLERMI</sequence>
<dbReference type="Gene3D" id="3.30.450.90">
    <property type="match status" value="1"/>
</dbReference>
<dbReference type="GO" id="GO:0005524">
    <property type="term" value="F:ATP binding"/>
    <property type="evidence" value="ECO:0007669"/>
    <property type="project" value="InterPro"/>
</dbReference>
<name>A0A1G2TFN8_9BACT</name>
<organism evidence="3 4">
    <name type="scientific">Candidatus Zambryskibacteria bacterium RIFCSPHIGHO2_02_FULL_43_14</name>
    <dbReference type="NCBI Taxonomy" id="1802748"/>
    <lineage>
        <taxon>Bacteria</taxon>
        <taxon>Candidatus Zambryskiibacteriota</taxon>
    </lineage>
</organism>
<dbReference type="InterPro" id="IPR050921">
    <property type="entry name" value="T4SS_GSP_E_ATPase"/>
</dbReference>
<dbReference type="GO" id="GO:0016887">
    <property type="term" value="F:ATP hydrolysis activity"/>
    <property type="evidence" value="ECO:0007669"/>
    <property type="project" value="InterPro"/>
</dbReference>
<dbReference type="SUPFAM" id="SSF52540">
    <property type="entry name" value="P-loop containing nucleoside triphosphate hydrolases"/>
    <property type="match status" value="1"/>
</dbReference>
<dbReference type="InterPro" id="IPR027417">
    <property type="entry name" value="P-loop_NTPase"/>
</dbReference>
<dbReference type="CDD" id="cd01131">
    <property type="entry name" value="PilT"/>
    <property type="match status" value="1"/>
</dbReference>
<dbReference type="Gene3D" id="3.40.50.300">
    <property type="entry name" value="P-loop containing nucleotide triphosphate hydrolases"/>
    <property type="match status" value="1"/>
</dbReference>
<evidence type="ECO:0000259" key="2">
    <source>
        <dbReference type="Pfam" id="PF00437"/>
    </source>
</evidence>
<dbReference type="AlphaFoldDB" id="A0A1G2TFN8"/>
<evidence type="ECO:0000313" key="3">
    <source>
        <dbReference type="EMBL" id="OHA95868.1"/>
    </source>
</evidence>
<dbReference type="EMBL" id="MHVR01000015">
    <property type="protein sequence ID" value="OHA95868.1"/>
    <property type="molecule type" value="Genomic_DNA"/>
</dbReference>
<accession>A0A1G2TFN8</accession>
<comment type="caution">
    <text evidence="3">The sequence shown here is derived from an EMBL/GenBank/DDBJ whole genome shotgun (WGS) entry which is preliminary data.</text>
</comment>
<dbReference type="PANTHER" id="PTHR30486:SF16">
    <property type="entry name" value="TWITCHING MOTILITY PROTEIN PILT"/>
    <property type="match status" value="1"/>
</dbReference>
<dbReference type="PANTHER" id="PTHR30486">
    <property type="entry name" value="TWITCHING MOTILITY PROTEIN PILT"/>
    <property type="match status" value="1"/>
</dbReference>
<dbReference type="Pfam" id="PF00437">
    <property type="entry name" value="T2SSE"/>
    <property type="match status" value="1"/>
</dbReference>
<comment type="similarity">
    <text evidence="1">Belongs to the GSP E family.</text>
</comment>
<evidence type="ECO:0000256" key="1">
    <source>
        <dbReference type="ARBA" id="ARBA00006611"/>
    </source>
</evidence>
<dbReference type="InterPro" id="IPR006321">
    <property type="entry name" value="PilT/PilU"/>
</dbReference>
<evidence type="ECO:0000313" key="4">
    <source>
        <dbReference type="Proteomes" id="UP000178175"/>
    </source>
</evidence>
<protein>
    <submittedName>
        <fullName evidence="3">Type IV pili twitching motility protein PilT</fullName>
    </submittedName>
</protein>
<gene>
    <name evidence="3" type="ORF">A3C70_00195</name>
</gene>